<accession>A0ACC0CC06</accession>
<dbReference type="Proteomes" id="UP001060085">
    <property type="component" value="Linkage Group LG01"/>
</dbReference>
<name>A0ACC0CC06_CATRO</name>
<comment type="caution">
    <text evidence="1">The sequence shown here is derived from an EMBL/GenBank/DDBJ whole genome shotgun (WGS) entry which is preliminary data.</text>
</comment>
<sequence length="141" mass="15650">MRRLTFYLSHVRLRYDVFNLETVDGICVIIEGFINKARSEENGFPSKEIYARKCLEGESTLTSDVQYNQELQSLSPHARSNGGSGKGIAKNIDKACNKNSTDVRVLNDLTGNATIEERSRNASAQSNGTQESVTESTSNRE</sequence>
<protein>
    <submittedName>
        <fullName evidence="1">Uncharacterized protein</fullName>
    </submittedName>
</protein>
<evidence type="ECO:0000313" key="1">
    <source>
        <dbReference type="EMBL" id="KAI5682316.1"/>
    </source>
</evidence>
<organism evidence="1 2">
    <name type="scientific">Catharanthus roseus</name>
    <name type="common">Madagascar periwinkle</name>
    <name type="synonym">Vinca rosea</name>
    <dbReference type="NCBI Taxonomy" id="4058"/>
    <lineage>
        <taxon>Eukaryota</taxon>
        <taxon>Viridiplantae</taxon>
        <taxon>Streptophyta</taxon>
        <taxon>Embryophyta</taxon>
        <taxon>Tracheophyta</taxon>
        <taxon>Spermatophyta</taxon>
        <taxon>Magnoliopsida</taxon>
        <taxon>eudicotyledons</taxon>
        <taxon>Gunneridae</taxon>
        <taxon>Pentapetalae</taxon>
        <taxon>asterids</taxon>
        <taxon>lamiids</taxon>
        <taxon>Gentianales</taxon>
        <taxon>Apocynaceae</taxon>
        <taxon>Rauvolfioideae</taxon>
        <taxon>Vinceae</taxon>
        <taxon>Catharanthinae</taxon>
        <taxon>Catharanthus</taxon>
    </lineage>
</organism>
<reference evidence="2" key="1">
    <citation type="journal article" date="2023" name="Nat. Plants">
        <title>Single-cell RNA sequencing provides a high-resolution roadmap for understanding the multicellular compartmentation of specialized metabolism.</title>
        <authorList>
            <person name="Sun S."/>
            <person name="Shen X."/>
            <person name="Li Y."/>
            <person name="Li Y."/>
            <person name="Wang S."/>
            <person name="Li R."/>
            <person name="Zhang H."/>
            <person name="Shen G."/>
            <person name="Guo B."/>
            <person name="Wei J."/>
            <person name="Xu J."/>
            <person name="St-Pierre B."/>
            <person name="Chen S."/>
            <person name="Sun C."/>
        </authorList>
    </citation>
    <scope>NUCLEOTIDE SEQUENCE [LARGE SCALE GENOMIC DNA]</scope>
</reference>
<keyword evidence="2" id="KW-1185">Reference proteome</keyword>
<evidence type="ECO:0000313" key="2">
    <source>
        <dbReference type="Proteomes" id="UP001060085"/>
    </source>
</evidence>
<gene>
    <name evidence="1" type="ORF">M9H77_03544</name>
</gene>
<dbReference type="EMBL" id="CM044701">
    <property type="protein sequence ID" value="KAI5682316.1"/>
    <property type="molecule type" value="Genomic_DNA"/>
</dbReference>
<proteinExistence type="predicted"/>